<feature type="region of interest" description="Disordered" evidence="2">
    <location>
        <begin position="251"/>
        <end position="350"/>
    </location>
</feature>
<comment type="caution">
    <text evidence="4">The sequence shown here is derived from an EMBL/GenBank/DDBJ whole genome shotgun (WGS) entry which is preliminary data.</text>
</comment>
<organism evidence="4 5">
    <name type="scientific">Helianthus annuus</name>
    <name type="common">Common sunflower</name>
    <dbReference type="NCBI Taxonomy" id="4232"/>
    <lineage>
        <taxon>Eukaryota</taxon>
        <taxon>Viridiplantae</taxon>
        <taxon>Streptophyta</taxon>
        <taxon>Embryophyta</taxon>
        <taxon>Tracheophyta</taxon>
        <taxon>Spermatophyta</taxon>
        <taxon>Magnoliopsida</taxon>
        <taxon>eudicotyledons</taxon>
        <taxon>Gunneridae</taxon>
        <taxon>Pentapetalae</taxon>
        <taxon>asterids</taxon>
        <taxon>campanulids</taxon>
        <taxon>Asterales</taxon>
        <taxon>Asteraceae</taxon>
        <taxon>Asteroideae</taxon>
        <taxon>Heliantheae alliance</taxon>
        <taxon>Heliantheae</taxon>
        <taxon>Helianthus</taxon>
    </lineage>
</organism>
<feature type="domain" description="Transposase (putative) gypsy type" evidence="3">
    <location>
        <begin position="64"/>
        <end position="118"/>
    </location>
</feature>
<evidence type="ECO:0000256" key="1">
    <source>
        <dbReference type="SAM" id="Coils"/>
    </source>
</evidence>
<gene>
    <name evidence="4" type="ORF">HanXRQr2_Chr03g0106371</name>
</gene>
<dbReference type="EMBL" id="MNCJ02000318">
    <property type="protein sequence ID" value="KAF5814068.1"/>
    <property type="molecule type" value="Genomic_DNA"/>
</dbReference>
<evidence type="ECO:0000313" key="4">
    <source>
        <dbReference type="EMBL" id="KAF5814068.1"/>
    </source>
</evidence>
<name>A0A9K3JF64_HELAN</name>
<feature type="compositionally biased region" description="Basic and acidic residues" evidence="2">
    <location>
        <begin position="321"/>
        <end position="330"/>
    </location>
</feature>
<feature type="compositionally biased region" description="Low complexity" evidence="2">
    <location>
        <begin position="258"/>
        <end position="273"/>
    </location>
</feature>
<reference evidence="4" key="1">
    <citation type="journal article" date="2017" name="Nature">
        <title>The sunflower genome provides insights into oil metabolism, flowering and Asterid evolution.</title>
        <authorList>
            <person name="Badouin H."/>
            <person name="Gouzy J."/>
            <person name="Grassa C.J."/>
            <person name="Murat F."/>
            <person name="Staton S.E."/>
            <person name="Cottret L."/>
            <person name="Lelandais-Briere C."/>
            <person name="Owens G.L."/>
            <person name="Carrere S."/>
            <person name="Mayjonade B."/>
            <person name="Legrand L."/>
            <person name="Gill N."/>
            <person name="Kane N.C."/>
            <person name="Bowers J.E."/>
            <person name="Hubner S."/>
            <person name="Bellec A."/>
            <person name="Berard A."/>
            <person name="Berges H."/>
            <person name="Blanchet N."/>
            <person name="Boniface M.C."/>
            <person name="Brunel D."/>
            <person name="Catrice O."/>
            <person name="Chaidir N."/>
            <person name="Claudel C."/>
            <person name="Donnadieu C."/>
            <person name="Faraut T."/>
            <person name="Fievet G."/>
            <person name="Helmstetter N."/>
            <person name="King M."/>
            <person name="Knapp S.J."/>
            <person name="Lai Z."/>
            <person name="Le Paslier M.C."/>
            <person name="Lippi Y."/>
            <person name="Lorenzon L."/>
            <person name="Mandel J.R."/>
            <person name="Marage G."/>
            <person name="Marchand G."/>
            <person name="Marquand E."/>
            <person name="Bret-Mestries E."/>
            <person name="Morien E."/>
            <person name="Nambeesan S."/>
            <person name="Nguyen T."/>
            <person name="Pegot-Espagnet P."/>
            <person name="Pouilly N."/>
            <person name="Raftis F."/>
            <person name="Sallet E."/>
            <person name="Schiex T."/>
            <person name="Thomas J."/>
            <person name="Vandecasteele C."/>
            <person name="Vares D."/>
            <person name="Vear F."/>
            <person name="Vautrin S."/>
            <person name="Crespi M."/>
            <person name="Mangin B."/>
            <person name="Burke J.M."/>
            <person name="Salse J."/>
            <person name="Munos S."/>
            <person name="Vincourt P."/>
            <person name="Rieseberg L.H."/>
            <person name="Langlade N.B."/>
        </authorList>
    </citation>
    <scope>NUCLEOTIDE SEQUENCE</scope>
    <source>
        <tissue evidence="4">Leaves</tissue>
    </source>
</reference>
<evidence type="ECO:0000259" key="3">
    <source>
        <dbReference type="Pfam" id="PF04195"/>
    </source>
</evidence>
<dbReference type="PANTHER" id="PTHR31099">
    <property type="entry name" value="OS06G0165300 PROTEIN"/>
    <property type="match status" value="1"/>
</dbReference>
<dbReference type="Proteomes" id="UP000215914">
    <property type="component" value="Unassembled WGS sequence"/>
</dbReference>
<reference evidence="4" key="2">
    <citation type="submission" date="2020-06" db="EMBL/GenBank/DDBJ databases">
        <title>Helianthus annuus Genome sequencing and assembly Release 2.</title>
        <authorList>
            <person name="Gouzy J."/>
            <person name="Langlade N."/>
            <person name="Munos S."/>
        </authorList>
    </citation>
    <scope>NUCLEOTIDE SEQUENCE</scope>
    <source>
        <tissue evidence="4">Leaves</tissue>
    </source>
</reference>
<dbReference type="AlphaFoldDB" id="A0A9K3JF64"/>
<proteinExistence type="predicted"/>
<dbReference type="InterPro" id="IPR007321">
    <property type="entry name" value="Transposase_28"/>
</dbReference>
<evidence type="ECO:0000256" key="2">
    <source>
        <dbReference type="SAM" id="MobiDB-lite"/>
    </source>
</evidence>
<evidence type="ECO:0000313" key="5">
    <source>
        <dbReference type="Proteomes" id="UP000215914"/>
    </source>
</evidence>
<keyword evidence="5" id="KW-1185">Reference proteome</keyword>
<dbReference type="Gramene" id="mRNA:HanXRQr2_Chr03g0106371">
    <property type="protein sequence ID" value="mRNA:HanXRQr2_Chr03g0106371"/>
    <property type="gene ID" value="HanXRQr2_Chr03g0106371"/>
</dbReference>
<dbReference type="PANTHER" id="PTHR31099:SF41">
    <property type="entry name" value="TRANSPOSASE (PUTATIVE), GYPSY TYPE-RELATED"/>
    <property type="match status" value="1"/>
</dbReference>
<dbReference type="Pfam" id="PF04195">
    <property type="entry name" value="Transposase_28"/>
    <property type="match status" value="1"/>
</dbReference>
<feature type="coiled-coil region" evidence="1">
    <location>
        <begin position="547"/>
        <end position="626"/>
    </location>
</feature>
<accession>A0A9K3JF64</accession>
<sequence length="657" mass="73922">MAPGKDNMSESVSVLTQRQLNKFVREYSIPLDLSPVLPSKEETIYPFRQGKFPLYTRVCNFANYRVPFSRFLIRVLQFFRVHISQVNPFGLSRVNHFEISCRALDQKPDLNVFRYFYEFIIAGDWYTFAHRKGIPSPSSDERSRLKNWKDNFLWLDDRCLPEDMRWRFKDQTMSFDLGTIMSLLDALKVPSSDVFDFDLEDQGEGEIPLMKQVAPSAQEIRPVLPQDAPGHSAAEVTSSFPQGALNQDAAETTSLPLSSKGAASSSGSQAGKKSVLDDVDSDPEIRSLDEALRLRPSSASLKSKGTDDEVKQQTLTRKRKTESIKIRSSDDLPMPRLKKGKQSSSHSGGDVMVELDEHLTGGKFSREEAALARSKPTPVFSGGFLPVNEVEGMDVENPKVSSNGAGKTPGEHKVVTFSGTTLGSSLGPDCFVGEEEDQVSSHPPSWFGPEFMSFFRYADVFSDDMEIDPTTAEDKFVPDWDIRNKDSMMDELVARTFLFNISTPVDHARSRKMKSQDLGVAVLSNQAQSNVFVTELYRRWVESESVREDLEKEVRSLKRKIHKAPETEKKVAQLTTELQTHQEKIKSLIIQNQSSQAAAASAAEERDRVNTELKNFSESMKKKDEEHKSVLAKMEESFNNARLAYTNMMAGTCPLRL</sequence>
<feature type="compositionally biased region" description="Basic and acidic residues" evidence="2">
    <location>
        <begin position="283"/>
        <end position="293"/>
    </location>
</feature>
<protein>
    <recommendedName>
        <fullName evidence="3">Transposase (putative) gypsy type domain-containing protein</fullName>
    </recommendedName>
</protein>
<keyword evidence="1" id="KW-0175">Coiled coil</keyword>